<gene>
    <name evidence="1" type="ORF">LCGC14_2528720</name>
</gene>
<dbReference type="PROSITE" id="PS00092">
    <property type="entry name" value="N6_MTASE"/>
    <property type="match status" value="1"/>
</dbReference>
<evidence type="ECO:0008006" key="2">
    <source>
        <dbReference type="Google" id="ProtNLM"/>
    </source>
</evidence>
<dbReference type="Gene3D" id="3.40.50.150">
    <property type="entry name" value="Vaccinia Virus protein VP39"/>
    <property type="match status" value="1"/>
</dbReference>
<comment type="caution">
    <text evidence="1">The sequence shown here is derived from an EMBL/GenBank/DDBJ whole genome shotgun (WGS) entry which is preliminary data.</text>
</comment>
<organism evidence="1">
    <name type="scientific">marine sediment metagenome</name>
    <dbReference type="NCBI Taxonomy" id="412755"/>
    <lineage>
        <taxon>unclassified sequences</taxon>
        <taxon>metagenomes</taxon>
        <taxon>ecological metagenomes</taxon>
    </lineage>
</organism>
<protein>
    <recommendedName>
        <fullName evidence="2">DNA methylase N-4/N-6 domain-containing protein</fullName>
    </recommendedName>
</protein>
<dbReference type="GO" id="GO:0008168">
    <property type="term" value="F:methyltransferase activity"/>
    <property type="evidence" value="ECO:0007669"/>
    <property type="project" value="InterPro"/>
</dbReference>
<dbReference type="SUPFAM" id="SSF53335">
    <property type="entry name" value="S-adenosyl-L-methionine-dependent methyltransferases"/>
    <property type="match status" value="1"/>
</dbReference>
<sequence length="147" mass="16873">MKYPEDFINKVIQGDCLRVMKEMPDKCVDLVLTDPPYGISFMGKDWDKALPDKKIWAECLRVLKPGSFAFVMSIPRADCLSRMIISLEDAGFRVDFSPIFWTYATGFPKAQNIGKAVDKRLGAEREVIGKQGRQNSNMAREWWYGRL</sequence>
<evidence type="ECO:0000313" key="1">
    <source>
        <dbReference type="EMBL" id="KKL13141.1"/>
    </source>
</evidence>
<dbReference type="EMBL" id="LAZR01040980">
    <property type="protein sequence ID" value="KKL13141.1"/>
    <property type="molecule type" value="Genomic_DNA"/>
</dbReference>
<reference evidence="1" key="1">
    <citation type="journal article" date="2015" name="Nature">
        <title>Complex archaea that bridge the gap between prokaryotes and eukaryotes.</title>
        <authorList>
            <person name="Spang A."/>
            <person name="Saw J.H."/>
            <person name="Jorgensen S.L."/>
            <person name="Zaremba-Niedzwiedzka K."/>
            <person name="Martijn J."/>
            <person name="Lind A.E."/>
            <person name="van Eijk R."/>
            <person name="Schleper C."/>
            <person name="Guy L."/>
            <person name="Ettema T.J."/>
        </authorList>
    </citation>
    <scope>NUCLEOTIDE SEQUENCE</scope>
</reference>
<dbReference type="GO" id="GO:0032259">
    <property type="term" value="P:methylation"/>
    <property type="evidence" value="ECO:0007669"/>
    <property type="project" value="InterPro"/>
</dbReference>
<accession>A0A0F9D5S1</accession>
<dbReference type="InterPro" id="IPR002052">
    <property type="entry name" value="DNA_methylase_N6_adenine_CS"/>
</dbReference>
<name>A0A0F9D5S1_9ZZZZ</name>
<dbReference type="GO" id="GO:0003676">
    <property type="term" value="F:nucleic acid binding"/>
    <property type="evidence" value="ECO:0007669"/>
    <property type="project" value="InterPro"/>
</dbReference>
<dbReference type="AlphaFoldDB" id="A0A0F9D5S1"/>
<proteinExistence type="predicted"/>
<dbReference type="InterPro" id="IPR029063">
    <property type="entry name" value="SAM-dependent_MTases_sf"/>
</dbReference>